<dbReference type="SUPFAM" id="SSF55154">
    <property type="entry name" value="CYTH-like phosphatases"/>
    <property type="match status" value="1"/>
</dbReference>
<sequence>MSDASAGIARPDGFSAAIATLHGIGLDGLEQRAALMSRTDRKYIVPAAVATALVAALSPDLHVLEIGGARDFAYRSLYYDTPELTAYRTAATKRRRRFKVRRREYVDAGTAFLEVKTRTGRGDTEKVREQTGTLHGAELPLPGGAPLEGPDLDYVLTQLAEAEVPPPPLPLRPVLETAYRRTTLLIGSEGSRVTLDSALTWRGSGLQPYRLEDLFIVETKSSANAGAADRFLWRAHHRPQRISKFATGMALLDPTLPTNRWHRTLGRVSAHVTPRIDLSSPTP</sequence>
<feature type="domain" description="VTC" evidence="1">
    <location>
        <begin position="38"/>
        <end position="252"/>
    </location>
</feature>
<dbReference type="EMBL" id="CP001643">
    <property type="protein sequence ID" value="ACU84181.1"/>
    <property type="molecule type" value="Genomic_DNA"/>
</dbReference>
<dbReference type="Pfam" id="PF09359">
    <property type="entry name" value="VTC"/>
    <property type="match status" value="1"/>
</dbReference>
<dbReference type="AlphaFoldDB" id="C7MGJ0"/>
<dbReference type="InterPro" id="IPR042267">
    <property type="entry name" value="VTC_sf"/>
</dbReference>
<proteinExistence type="predicted"/>
<accession>C7MGJ0</accession>
<evidence type="ECO:0000259" key="1">
    <source>
        <dbReference type="Pfam" id="PF09359"/>
    </source>
</evidence>
<dbReference type="GO" id="GO:0006799">
    <property type="term" value="P:polyphosphate biosynthetic process"/>
    <property type="evidence" value="ECO:0007669"/>
    <property type="project" value="UniProtKB-ARBA"/>
</dbReference>
<protein>
    <submittedName>
        <fullName evidence="2">VTC domain-containing protein</fullName>
    </submittedName>
</protein>
<reference evidence="2 3" key="1">
    <citation type="journal article" date="2009" name="Stand. Genomic Sci.">
        <title>Complete genome sequence of Brachybacterium faecium type strain (Schefferle 6-10).</title>
        <authorList>
            <person name="Lapidus A."/>
            <person name="Pukall R."/>
            <person name="Labuttii K."/>
            <person name="Copeland A."/>
            <person name="Del Rio T.G."/>
            <person name="Nolan M."/>
            <person name="Chen F."/>
            <person name="Lucas S."/>
            <person name="Tice H."/>
            <person name="Cheng J.F."/>
            <person name="Bruce D."/>
            <person name="Goodwin L."/>
            <person name="Pitluck S."/>
            <person name="Rohde M."/>
            <person name="Goker M."/>
            <person name="Pati A."/>
            <person name="Ivanova N."/>
            <person name="Mavrommatis K."/>
            <person name="Chen A."/>
            <person name="Palaniappan K."/>
            <person name="D'haeseleer P."/>
            <person name="Chain P."/>
            <person name="Bristow J."/>
            <person name="Eisen J.A."/>
            <person name="Markowitz V."/>
            <person name="Hugenholtz P."/>
            <person name="Kyrpides N.C."/>
            <person name="Klenk H.P."/>
        </authorList>
    </citation>
    <scope>NUCLEOTIDE SEQUENCE [LARGE SCALE GENOMIC DNA]</scope>
    <source>
        <strain evidence="3">ATCC 43885 / DSM 4810 / JCM 11609 / LMG 19847 / NBRC 14762 / NCIMB 9860 / 6-10</strain>
    </source>
</reference>
<gene>
    <name evidence="2" type="ordered locus">Bfae_03050</name>
</gene>
<dbReference type="eggNOG" id="COG3025">
    <property type="taxonomic scope" value="Bacteria"/>
</dbReference>
<keyword evidence="3" id="KW-1185">Reference proteome</keyword>
<dbReference type="OrthoDB" id="148766at2"/>
<dbReference type="InterPro" id="IPR018966">
    <property type="entry name" value="VTC_domain"/>
</dbReference>
<dbReference type="Proteomes" id="UP000001919">
    <property type="component" value="Chromosome"/>
</dbReference>
<name>C7MGJ0_BRAFD</name>
<dbReference type="Gene3D" id="3.20.100.30">
    <property type="entry name" value="VTC, catalytic tunnel domain"/>
    <property type="match status" value="1"/>
</dbReference>
<dbReference type="HOGENOM" id="CLU_068202_0_0_11"/>
<dbReference type="STRING" id="446465.Bfae_03050"/>
<evidence type="ECO:0000313" key="3">
    <source>
        <dbReference type="Proteomes" id="UP000001919"/>
    </source>
</evidence>
<dbReference type="PATRIC" id="fig|446465.5.peg.301"/>
<organism evidence="2 3">
    <name type="scientific">Brachybacterium faecium (strain ATCC 43885 / DSM 4810 / JCM 11609 / LMG 19847 / NBRC 14762 / NCIMB 9860 / 6-10)</name>
    <dbReference type="NCBI Taxonomy" id="446465"/>
    <lineage>
        <taxon>Bacteria</taxon>
        <taxon>Bacillati</taxon>
        <taxon>Actinomycetota</taxon>
        <taxon>Actinomycetes</taxon>
        <taxon>Micrococcales</taxon>
        <taxon>Dermabacteraceae</taxon>
        <taxon>Brachybacterium</taxon>
    </lineage>
</organism>
<dbReference type="InterPro" id="IPR033469">
    <property type="entry name" value="CYTH-like_dom_sf"/>
</dbReference>
<dbReference type="KEGG" id="bfa:Bfae_03050"/>
<evidence type="ECO:0000313" key="2">
    <source>
        <dbReference type="EMBL" id="ACU84181.1"/>
    </source>
</evidence>